<dbReference type="Proteomes" id="UP000477911">
    <property type="component" value="Unassembled WGS sequence"/>
</dbReference>
<dbReference type="RefSeq" id="WP_160895876.1">
    <property type="nucleotide sequence ID" value="NZ_WUMU01000020.1"/>
</dbReference>
<protein>
    <recommendedName>
        <fullName evidence="3">Dihydrodipicolinate reductase</fullName>
    </recommendedName>
</protein>
<gene>
    <name evidence="1" type="ORF">GR170_18130</name>
</gene>
<reference evidence="1 2" key="1">
    <citation type="submission" date="2019-12" db="EMBL/GenBank/DDBJ databases">
        <authorList>
            <person name="Li M."/>
        </authorList>
    </citation>
    <scope>NUCLEOTIDE SEQUENCE [LARGE SCALE GENOMIC DNA]</scope>
    <source>
        <strain evidence="1 2">GBMRC 2024</strain>
    </source>
</reference>
<proteinExistence type="predicted"/>
<evidence type="ECO:0000313" key="1">
    <source>
        <dbReference type="EMBL" id="MXN19755.1"/>
    </source>
</evidence>
<evidence type="ECO:0008006" key="3">
    <source>
        <dbReference type="Google" id="ProtNLM"/>
    </source>
</evidence>
<comment type="caution">
    <text evidence="1">The sequence shown here is derived from an EMBL/GenBank/DDBJ whole genome shotgun (WGS) entry which is preliminary data.</text>
</comment>
<evidence type="ECO:0000313" key="2">
    <source>
        <dbReference type="Proteomes" id="UP000477911"/>
    </source>
</evidence>
<dbReference type="EMBL" id="WUMU01000020">
    <property type="protein sequence ID" value="MXN19755.1"/>
    <property type="molecule type" value="Genomic_DNA"/>
</dbReference>
<dbReference type="AlphaFoldDB" id="A0A6L7G6P1"/>
<sequence length="129" mass="14333">MLSRPSARPLPVTFLIGTMLFSVLCAAPLAAKGFRQIETRSDFLALVDGHVLWSLGLSMRLHANGNLRGKSLGRRVTGRWHWKDGLFCRTMSAGDDTLPMNCQSVKTLANTLRFTADAGKGRKRDFEIR</sequence>
<accession>A0A6L7G6P1</accession>
<organism evidence="1 2">
    <name type="scientific">Pseudooceanicola albus</name>
    <dbReference type="NCBI Taxonomy" id="2692189"/>
    <lineage>
        <taxon>Bacteria</taxon>
        <taxon>Pseudomonadati</taxon>
        <taxon>Pseudomonadota</taxon>
        <taxon>Alphaproteobacteria</taxon>
        <taxon>Rhodobacterales</taxon>
        <taxon>Paracoccaceae</taxon>
        <taxon>Pseudooceanicola</taxon>
    </lineage>
</organism>
<keyword evidence="2" id="KW-1185">Reference proteome</keyword>
<name>A0A6L7G6P1_9RHOB</name>